<keyword evidence="1" id="KW-0732">Signal</keyword>
<name>A0A9X2CXN1_9GAMM</name>
<evidence type="ECO:0000313" key="4">
    <source>
        <dbReference type="Proteomes" id="UP001139721"/>
    </source>
</evidence>
<reference evidence="3" key="1">
    <citation type="submission" date="2021-11" db="EMBL/GenBank/DDBJ databases">
        <title>Legionella maioricencis sp. nov., a new species isolated from hot water samples in Mallorca.</title>
        <authorList>
            <person name="Crespi S."/>
            <person name="Drasar V."/>
            <person name="Salva-Serra F."/>
            <person name="Jaen-Luchoro D."/>
            <person name="Pineiro-Iglesias B."/>
            <person name="Aliaga F."/>
            <person name="Fernandez-Juarez V."/>
            <person name="Coll G."/>
            <person name="Moore E.R.B."/>
            <person name="Bennasar-Figueras A."/>
        </authorList>
    </citation>
    <scope>NUCLEOTIDE SEQUENCE</scope>
    <source>
        <strain evidence="3">HCPI-6</strain>
    </source>
</reference>
<evidence type="ECO:0000256" key="1">
    <source>
        <dbReference type="SAM" id="SignalP"/>
    </source>
</evidence>
<evidence type="ECO:0000313" key="3">
    <source>
        <dbReference type="EMBL" id="MCL9682693.1"/>
    </source>
</evidence>
<dbReference type="SUPFAM" id="SSF56601">
    <property type="entry name" value="beta-lactamase/transpeptidase-like"/>
    <property type="match status" value="1"/>
</dbReference>
<gene>
    <name evidence="3" type="ORF">LOX96_01150</name>
</gene>
<sequence length="421" mass="47850">MIINKNLFRLSLAALLLFPAHYVHSDSADSLLTQNMQKVVDDYYKTYNKKEKFTAVSASVLIPRDKHIDPNDIKTVVTGTMGVSPLNQLITPNNLFDIGSITKSFTSLILLQLQTEGKLSLEDPLGKWLPQYTQWKDVTLRQLLNMTSGIPNYSEDDVFDKKLYGDMSHVWTKEELLTYAHPERPLKINKNKRYEYCNSNYILADMVIEKVTNDTYENQLKQRILNQQNYLKDTFYPAGPDGAEVAKNLLNRRVHGYFYDQKTQKSVDTITNDLSWAGAAGALVANTDNVARWVQLLYHGTLIIPQYRERALTELEGLVSTETGKPIAGVSEKDPKGFGLGVAAIYDKQLKQSFWFYEGSTLGFRVMYLWSPCNDVTTVVALNSKGGEGEQKSRIGDHIHDANQKLYQLVMQQNPELRCKN</sequence>
<dbReference type="AlphaFoldDB" id="A0A9X2CXN1"/>
<dbReference type="InterPro" id="IPR050491">
    <property type="entry name" value="AmpC-like"/>
</dbReference>
<dbReference type="InterPro" id="IPR001466">
    <property type="entry name" value="Beta-lactam-related"/>
</dbReference>
<feature type="chain" id="PRO_5040947365" evidence="1">
    <location>
        <begin position="26"/>
        <end position="421"/>
    </location>
</feature>
<evidence type="ECO:0000259" key="2">
    <source>
        <dbReference type="Pfam" id="PF00144"/>
    </source>
</evidence>
<dbReference type="Pfam" id="PF00144">
    <property type="entry name" value="Beta-lactamase"/>
    <property type="match status" value="1"/>
</dbReference>
<proteinExistence type="predicted"/>
<feature type="signal peptide" evidence="1">
    <location>
        <begin position="1"/>
        <end position="25"/>
    </location>
</feature>
<dbReference type="RefSeq" id="WP_250421364.1">
    <property type="nucleotide sequence ID" value="NZ_JAJKBJ010000001.1"/>
</dbReference>
<feature type="domain" description="Beta-lactamase-related" evidence="2">
    <location>
        <begin position="87"/>
        <end position="392"/>
    </location>
</feature>
<dbReference type="Proteomes" id="UP001139721">
    <property type="component" value="Unassembled WGS sequence"/>
</dbReference>
<accession>A0A9X2CXN1</accession>
<organism evidence="3 4">
    <name type="scientific">Legionella maioricensis</name>
    <dbReference type="NCBI Taxonomy" id="2896528"/>
    <lineage>
        <taxon>Bacteria</taxon>
        <taxon>Pseudomonadati</taxon>
        <taxon>Pseudomonadota</taxon>
        <taxon>Gammaproteobacteria</taxon>
        <taxon>Legionellales</taxon>
        <taxon>Legionellaceae</taxon>
        <taxon>Legionella</taxon>
    </lineage>
</organism>
<dbReference type="PANTHER" id="PTHR46825">
    <property type="entry name" value="D-ALANYL-D-ALANINE-CARBOXYPEPTIDASE/ENDOPEPTIDASE AMPH"/>
    <property type="match status" value="1"/>
</dbReference>
<dbReference type="Gene3D" id="3.40.710.10">
    <property type="entry name" value="DD-peptidase/beta-lactamase superfamily"/>
    <property type="match status" value="1"/>
</dbReference>
<dbReference type="InterPro" id="IPR012338">
    <property type="entry name" value="Beta-lactam/transpept-like"/>
</dbReference>
<dbReference type="EMBL" id="JAJKBJ010000001">
    <property type="protein sequence ID" value="MCL9682693.1"/>
    <property type="molecule type" value="Genomic_DNA"/>
</dbReference>
<protein>
    <submittedName>
        <fullName evidence="3">Beta-lactamase family protein</fullName>
    </submittedName>
</protein>
<comment type="caution">
    <text evidence="3">The sequence shown here is derived from an EMBL/GenBank/DDBJ whole genome shotgun (WGS) entry which is preliminary data.</text>
</comment>
<keyword evidence="4" id="KW-1185">Reference proteome</keyword>
<dbReference type="PANTHER" id="PTHR46825:SF7">
    <property type="entry name" value="D-ALANYL-D-ALANINE CARBOXYPEPTIDASE"/>
    <property type="match status" value="1"/>
</dbReference>